<dbReference type="EMBL" id="BAABME010028599">
    <property type="protein sequence ID" value="GAA0180566.1"/>
    <property type="molecule type" value="Genomic_DNA"/>
</dbReference>
<protein>
    <recommendedName>
        <fullName evidence="1">PB1 domain-containing protein</fullName>
    </recommendedName>
</protein>
<proteinExistence type="predicted"/>
<dbReference type="Proteomes" id="UP001454036">
    <property type="component" value="Unassembled WGS sequence"/>
</dbReference>
<comment type="caution">
    <text evidence="2">The sequence shown here is derived from an EMBL/GenBank/DDBJ whole genome shotgun (WGS) entry which is preliminary data.</text>
</comment>
<feature type="domain" description="PB1" evidence="1">
    <location>
        <begin position="37"/>
        <end position="125"/>
    </location>
</feature>
<dbReference type="SUPFAM" id="SSF54277">
    <property type="entry name" value="CAD &amp; PB1 domains"/>
    <property type="match status" value="1"/>
</dbReference>
<evidence type="ECO:0000259" key="1">
    <source>
        <dbReference type="SMART" id="SM00666"/>
    </source>
</evidence>
<organism evidence="2 3">
    <name type="scientific">Lithospermum erythrorhizon</name>
    <name type="common">Purple gromwell</name>
    <name type="synonym">Lithospermum officinale var. erythrorhizon</name>
    <dbReference type="NCBI Taxonomy" id="34254"/>
    <lineage>
        <taxon>Eukaryota</taxon>
        <taxon>Viridiplantae</taxon>
        <taxon>Streptophyta</taxon>
        <taxon>Embryophyta</taxon>
        <taxon>Tracheophyta</taxon>
        <taxon>Spermatophyta</taxon>
        <taxon>Magnoliopsida</taxon>
        <taxon>eudicotyledons</taxon>
        <taxon>Gunneridae</taxon>
        <taxon>Pentapetalae</taxon>
        <taxon>asterids</taxon>
        <taxon>lamiids</taxon>
        <taxon>Boraginales</taxon>
        <taxon>Boraginaceae</taxon>
        <taxon>Boraginoideae</taxon>
        <taxon>Lithospermeae</taxon>
        <taxon>Lithospermum</taxon>
    </lineage>
</organism>
<keyword evidence="3" id="KW-1185">Reference proteome</keyword>
<accession>A0AAV3RPV0</accession>
<dbReference type="CDD" id="cd06410">
    <property type="entry name" value="PB1_UP2"/>
    <property type="match status" value="1"/>
</dbReference>
<sequence length="183" mass="20785">MTQILNNSNKPTCNNDKQSSGLIKFLYSYGGKIVPRRSDAKLRYIGGHTRVLSVERSITFAELMIKFGESCGESMILRCKLPSDELDVLVSIKSDEDLRNVIEEYDNFTLSINQETKIRAILTPSNSVKKMASPPSSPMSCFDFPVAVPPRYKAPVGFPAVVNWWYGAPVWRNCELRRYQRQL</sequence>
<gene>
    <name evidence="2" type="ORF">LIER_42261</name>
</gene>
<dbReference type="PANTHER" id="PTHR31066">
    <property type="entry name" value="OS05G0427100 PROTEIN-RELATED"/>
    <property type="match status" value="1"/>
</dbReference>
<dbReference type="AlphaFoldDB" id="A0AAV3RPV0"/>
<dbReference type="SMART" id="SM00666">
    <property type="entry name" value="PB1"/>
    <property type="match status" value="1"/>
</dbReference>
<dbReference type="InterPro" id="IPR053198">
    <property type="entry name" value="Gynoecium_Dev_Regulator"/>
</dbReference>
<dbReference type="Pfam" id="PF00564">
    <property type="entry name" value="PB1"/>
    <property type="match status" value="1"/>
</dbReference>
<dbReference type="PANTHER" id="PTHR31066:SF74">
    <property type="entry name" value="PB1 DOMAIN-CONTAINING PROTEIN"/>
    <property type="match status" value="1"/>
</dbReference>
<evidence type="ECO:0000313" key="3">
    <source>
        <dbReference type="Proteomes" id="UP001454036"/>
    </source>
</evidence>
<reference evidence="2 3" key="1">
    <citation type="submission" date="2024-01" db="EMBL/GenBank/DDBJ databases">
        <title>The complete chloroplast genome sequence of Lithospermum erythrorhizon: insights into the phylogenetic relationship among Boraginaceae species and the maternal lineages of purple gromwells.</title>
        <authorList>
            <person name="Okada T."/>
            <person name="Watanabe K."/>
        </authorList>
    </citation>
    <scope>NUCLEOTIDE SEQUENCE [LARGE SCALE GENOMIC DNA]</scope>
</reference>
<evidence type="ECO:0000313" key="2">
    <source>
        <dbReference type="EMBL" id="GAA0180566.1"/>
    </source>
</evidence>
<name>A0AAV3RPV0_LITER</name>
<dbReference type="InterPro" id="IPR000270">
    <property type="entry name" value="PB1_dom"/>
</dbReference>
<dbReference type="Gene3D" id="3.10.20.90">
    <property type="entry name" value="Phosphatidylinositol 3-kinase Catalytic Subunit, Chain A, domain 1"/>
    <property type="match status" value="1"/>
</dbReference>